<sequence length="50" mass="6050">MRPKFQSFEQLVKENKQELLQDEKSLQQIELRLEKKQSAMAVKNKKRFSL</sequence>
<dbReference type="EMBL" id="JBHTKJ010000030">
    <property type="protein sequence ID" value="MFD1039029.1"/>
    <property type="molecule type" value="Genomic_DNA"/>
</dbReference>
<evidence type="ECO:0000313" key="3">
    <source>
        <dbReference type="Proteomes" id="UP001597040"/>
    </source>
</evidence>
<dbReference type="Proteomes" id="UP001597040">
    <property type="component" value="Unassembled WGS sequence"/>
</dbReference>
<dbReference type="InterPro" id="IPR025004">
    <property type="entry name" value="SenN/SenS"/>
</dbReference>
<evidence type="ECO:0000313" key="2">
    <source>
        <dbReference type="EMBL" id="MFD1039029.1"/>
    </source>
</evidence>
<dbReference type="RefSeq" id="WP_390362577.1">
    <property type="nucleotide sequence ID" value="NZ_JBHTKJ010000030.1"/>
</dbReference>
<organism evidence="2 3">
    <name type="scientific">Virgibacillus byunsanensis</name>
    <dbReference type="NCBI Taxonomy" id="570945"/>
    <lineage>
        <taxon>Bacteria</taxon>
        <taxon>Bacillati</taxon>
        <taxon>Bacillota</taxon>
        <taxon>Bacilli</taxon>
        <taxon>Bacillales</taxon>
        <taxon>Bacillaceae</taxon>
        <taxon>Virgibacillus</taxon>
    </lineage>
</organism>
<proteinExistence type="predicted"/>
<dbReference type="Pfam" id="PF13040">
    <property type="entry name" value="Fur_reg_FbpB"/>
    <property type="match status" value="1"/>
</dbReference>
<accession>A0ABW3LNT8</accession>
<keyword evidence="3" id="KW-1185">Reference proteome</keyword>
<evidence type="ECO:0000256" key="1">
    <source>
        <dbReference type="SAM" id="Coils"/>
    </source>
</evidence>
<protein>
    <submittedName>
        <fullName evidence="2">FbpB family small basic protein</fullName>
    </submittedName>
</protein>
<feature type="coiled-coil region" evidence="1">
    <location>
        <begin position="12"/>
        <end position="46"/>
    </location>
</feature>
<reference evidence="3" key="1">
    <citation type="journal article" date="2019" name="Int. J. Syst. Evol. Microbiol.">
        <title>The Global Catalogue of Microorganisms (GCM) 10K type strain sequencing project: providing services to taxonomists for standard genome sequencing and annotation.</title>
        <authorList>
            <consortium name="The Broad Institute Genomics Platform"/>
            <consortium name="The Broad Institute Genome Sequencing Center for Infectious Disease"/>
            <person name="Wu L."/>
            <person name="Ma J."/>
        </authorList>
    </citation>
    <scope>NUCLEOTIDE SEQUENCE [LARGE SCALE GENOMIC DNA]</scope>
    <source>
        <strain evidence="3">CCUG 56754</strain>
    </source>
</reference>
<comment type="caution">
    <text evidence="2">The sequence shown here is derived from an EMBL/GenBank/DDBJ whole genome shotgun (WGS) entry which is preliminary data.</text>
</comment>
<gene>
    <name evidence="2" type="ORF">ACFQ3N_11605</name>
</gene>
<name>A0ABW3LNT8_9BACI</name>
<keyword evidence="1" id="KW-0175">Coiled coil</keyword>